<reference evidence="2 3" key="1">
    <citation type="submission" date="2018-12" db="EMBL/GenBank/DDBJ databases">
        <authorList>
            <consortium name="Pathogen Informatics"/>
        </authorList>
    </citation>
    <scope>NUCLEOTIDE SEQUENCE [LARGE SCALE GENOMIC DNA]</scope>
    <source>
        <strain evidence="2 3">NCTC12871</strain>
    </source>
</reference>
<keyword evidence="1" id="KW-0812">Transmembrane</keyword>
<dbReference type="AlphaFoldDB" id="A0A448TS62"/>
<evidence type="ECO:0000313" key="3">
    <source>
        <dbReference type="Proteomes" id="UP000279799"/>
    </source>
</evidence>
<keyword evidence="3" id="KW-1185">Reference proteome</keyword>
<protein>
    <submittedName>
        <fullName evidence="2">Flp operon protein Flp1</fullName>
    </submittedName>
</protein>
<organism evidence="2 3">
    <name type="scientific">Actinobacillus delphinicola</name>
    <dbReference type="NCBI Taxonomy" id="51161"/>
    <lineage>
        <taxon>Bacteria</taxon>
        <taxon>Pseudomonadati</taxon>
        <taxon>Pseudomonadota</taxon>
        <taxon>Gammaproteobacteria</taxon>
        <taxon>Pasteurellales</taxon>
        <taxon>Pasteurellaceae</taxon>
        <taxon>Actinobacillus</taxon>
    </lineage>
</organism>
<dbReference type="KEGG" id="adp:NCTC12871_00292"/>
<proteinExistence type="predicted"/>
<accession>A0A448TS62</accession>
<dbReference type="Proteomes" id="UP000279799">
    <property type="component" value="Chromosome"/>
</dbReference>
<keyword evidence="1" id="KW-1133">Transmembrane helix</keyword>
<sequence length="75" mass="7952">MANELADVATTKIVRYFAKNERGVTSIEYGLIAFAISAAVIFIAYGKGSFVQSLGAKLNGMADAIKTALLTVNDH</sequence>
<dbReference type="EMBL" id="LR134510">
    <property type="protein sequence ID" value="VEJ08874.1"/>
    <property type="molecule type" value="Genomic_DNA"/>
</dbReference>
<name>A0A448TS62_9PAST</name>
<gene>
    <name evidence="2" type="ORF">NCTC12871_00292</name>
</gene>
<evidence type="ECO:0000313" key="2">
    <source>
        <dbReference type="EMBL" id="VEJ08874.1"/>
    </source>
</evidence>
<feature type="transmembrane region" description="Helical" evidence="1">
    <location>
        <begin position="27"/>
        <end position="45"/>
    </location>
</feature>
<dbReference type="Pfam" id="PF04964">
    <property type="entry name" value="Flp_Fap"/>
    <property type="match status" value="1"/>
</dbReference>
<dbReference type="InterPro" id="IPR007047">
    <property type="entry name" value="Flp_Fap"/>
</dbReference>
<dbReference type="RefSeq" id="WP_172594203.1">
    <property type="nucleotide sequence ID" value="NZ_LR134510.1"/>
</dbReference>
<evidence type="ECO:0000256" key="1">
    <source>
        <dbReference type="SAM" id="Phobius"/>
    </source>
</evidence>
<keyword evidence="1" id="KW-0472">Membrane</keyword>